<proteinExistence type="predicted"/>
<comment type="caution">
    <text evidence="1">The sequence shown here is derived from an EMBL/GenBank/DDBJ whole genome shotgun (WGS) entry which is preliminary data.</text>
</comment>
<dbReference type="AlphaFoldDB" id="A0A1Q9C2W4"/>
<accession>A0A1Q9C2W4</accession>
<name>A0A1Q9C2W4_SYMMI</name>
<evidence type="ECO:0000313" key="2">
    <source>
        <dbReference type="Proteomes" id="UP000186817"/>
    </source>
</evidence>
<organism evidence="1 2">
    <name type="scientific">Symbiodinium microadriaticum</name>
    <name type="common">Dinoflagellate</name>
    <name type="synonym">Zooxanthella microadriatica</name>
    <dbReference type="NCBI Taxonomy" id="2951"/>
    <lineage>
        <taxon>Eukaryota</taxon>
        <taxon>Sar</taxon>
        <taxon>Alveolata</taxon>
        <taxon>Dinophyceae</taxon>
        <taxon>Suessiales</taxon>
        <taxon>Symbiodiniaceae</taxon>
        <taxon>Symbiodinium</taxon>
    </lineage>
</organism>
<dbReference type="EMBL" id="LSRX01001808">
    <property type="protein sequence ID" value="OLP77251.1"/>
    <property type="molecule type" value="Genomic_DNA"/>
</dbReference>
<keyword evidence="2" id="KW-1185">Reference proteome</keyword>
<reference evidence="1 2" key="1">
    <citation type="submission" date="2016-02" db="EMBL/GenBank/DDBJ databases">
        <title>Genome analysis of coral dinoflagellate symbionts highlights evolutionary adaptations to a symbiotic lifestyle.</title>
        <authorList>
            <person name="Aranda M."/>
            <person name="Li Y."/>
            <person name="Liew Y.J."/>
            <person name="Baumgarten S."/>
            <person name="Simakov O."/>
            <person name="Wilson M."/>
            <person name="Piel J."/>
            <person name="Ashoor H."/>
            <person name="Bougouffa S."/>
            <person name="Bajic V.B."/>
            <person name="Ryu T."/>
            <person name="Ravasi T."/>
            <person name="Bayer T."/>
            <person name="Micklem G."/>
            <person name="Kim H."/>
            <person name="Bhak J."/>
            <person name="Lajeunesse T.C."/>
            <person name="Voolstra C.R."/>
        </authorList>
    </citation>
    <scope>NUCLEOTIDE SEQUENCE [LARGE SCALE GENOMIC DNA]</scope>
    <source>
        <strain evidence="1 2">CCMP2467</strain>
    </source>
</reference>
<gene>
    <name evidence="1" type="ORF">AK812_SmicGene42706</name>
</gene>
<evidence type="ECO:0000313" key="1">
    <source>
        <dbReference type="EMBL" id="OLP77251.1"/>
    </source>
</evidence>
<sequence>MDIFCRGRQKSKDRHEIDVFEHGSFLQCFSPDRTVITDAMDAQTSLFFVVAITASMSGLMAGKRLGIPCIDSEIKDRREIDIIEHGSFLQFCSPDQVPGDQLKAVEASSDLHANSCHLSLLGETFRRLCRQAPTLPDRGPLSRCLLCLTQLTGTQQRFMPQLQQQCTRQQCQAASIIKH</sequence>
<protein>
    <submittedName>
        <fullName evidence="1">Uncharacterized protein</fullName>
    </submittedName>
</protein>
<dbReference type="Proteomes" id="UP000186817">
    <property type="component" value="Unassembled WGS sequence"/>
</dbReference>